<evidence type="ECO:0000256" key="3">
    <source>
        <dbReference type="ARBA" id="ARBA00022840"/>
    </source>
</evidence>
<dbReference type="GO" id="GO:0005524">
    <property type="term" value="F:ATP binding"/>
    <property type="evidence" value="ECO:0007669"/>
    <property type="project" value="UniProtKB-UniRule"/>
</dbReference>
<accession>A0A7M1SW90</accession>
<dbReference type="InterPro" id="IPR011761">
    <property type="entry name" value="ATP-grasp"/>
</dbReference>
<reference evidence="6 7" key="1">
    <citation type="submission" date="2020-10" db="EMBL/GenBank/DDBJ databases">
        <title>Haloactinobacterium sp. RN3S43, a bacterium isolated from saline soil.</title>
        <authorList>
            <person name="Sun J.-Q."/>
        </authorList>
    </citation>
    <scope>NUCLEOTIDE SEQUENCE [LARGE SCALE GENOMIC DNA]</scope>
    <source>
        <strain evidence="6 7">RN3S43</strain>
    </source>
</reference>
<evidence type="ECO:0000259" key="5">
    <source>
        <dbReference type="PROSITE" id="PS50975"/>
    </source>
</evidence>
<dbReference type="Pfam" id="PF02655">
    <property type="entry name" value="ATP-grasp_3"/>
    <property type="match status" value="1"/>
</dbReference>
<evidence type="ECO:0000256" key="2">
    <source>
        <dbReference type="ARBA" id="ARBA00022741"/>
    </source>
</evidence>
<evidence type="ECO:0000256" key="1">
    <source>
        <dbReference type="ARBA" id="ARBA00022598"/>
    </source>
</evidence>
<protein>
    <submittedName>
        <fullName evidence="6">ATP-grasp domain-containing protein</fullName>
    </submittedName>
</protein>
<dbReference type="Gene3D" id="3.40.50.20">
    <property type="match status" value="1"/>
</dbReference>
<gene>
    <name evidence="6" type="ORF">IM660_01460</name>
</gene>
<evidence type="ECO:0000313" key="7">
    <source>
        <dbReference type="Proteomes" id="UP000593758"/>
    </source>
</evidence>
<keyword evidence="3 4" id="KW-0067">ATP-binding</keyword>
<dbReference type="AlphaFoldDB" id="A0A7M1SW90"/>
<dbReference type="Gene3D" id="3.30.470.20">
    <property type="entry name" value="ATP-grasp fold, B domain"/>
    <property type="match status" value="1"/>
</dbReference>
<sequence length="294" mass="30816">MMRVLVTGSGGPAGRALIAMLAERGLDVLGADMAPVMGLPVPTRRLPAAADPLFLTELGALVESESIDLLVPTVSEELPVLASAVARELWPHACGVVIGEADAVRAADDKLVTAQRLRAADVSVPRFARPSQLSSVVEATSWWGAPIVLKPRVSRGGRGVHLLSSDRDLDWRMIGDDQIVQEFAPGIEYAPVVYRPRAGASGDVTVVLEKSAAGDRIRRVEAPDVAALALRAAGALGLTGPVDVDVRRDPAGRPVVLEVNARVGANVGLAPELVDAMLADHARLAQETGPAWVT</sequence>
<dbReference type="InterPro" id="IPR013815">
    <property type="entry name" value="ATP_grasp_subdomain_1"/>
</dbReference>
<keyword evidence="7" id="KW-1185">Reference proteome</keyword>
<keyword evidence="1" id="KW-0436">Ligase</keyword>
<dbReference type="PANTHER" id="PTHR43585">
    <property type="entry name" value="FUMIPYRROLE BIOSYNTHESIS PROTEIN C"/>
    <property type="match status" value="1"/>
</dbReference>
<dbReference type="PROSITE" id="PS50975">
    <property type="entry name" value="ATP_GRASP"/>
    <property type="match status" value="1"/>
</dbReference>
<evidence type="ECO:0000313" key="6">
    <source>
        <dbReference type="EMBL" id="QOR71012.1"/>
    </source>
</evidence>
<dbReference type="KEGG" id="halt:IM660_01460"/>
<dbReference type="InterPro" id="IPR036291">
    <property type="entry name" value="NAD(P)-bd_dom_sf"/>
</dbReference>
<dbReference type="InterPro" id="IPR003806">
    <property type="entry name" value="ATP-grasp_PylC-type"/>
</dbReference>
<dbReference type="Gene3D" id="3.30.1490.20">
    <property type="entry name" value="ATP-grasp fold, A domain"/>
    <property type="match status" value="1"/>
</dbReference>
<feature type="domain" description="ATP-grasp" evidence="5">
    <location>
        <begin position="114"/>
        <end position="290"/>
    </location>
</feature>
<dbReference type="InterPro" id="IPR052032">
    <property type="entry name" value="ATP-dep_AA_Ligase"/>
</dbReference>
<evidence type="ECO:0000256" key="4">
    <source>
        <dbReference type="PROSITE-ProRule" id="PRU00409"/>
    </source>
</evidence>
<dbReference type="GO" id="GO:0016874">
    <property type="term" value="F:ligase activity"/>
    <property type="evidence" value="ECO:0007669"/>
    <property type="project" value="UniProtKB-KW"/>
</dbReference>
<dbReference type="EMBL" id="CP063169">
    <property type="protein sequence ID" value="QOR71012.1"/>
    <property type="molecule type" value="Genomic_DNA"/>
</dbReference>
<proteinExistence type="predicted"/>
<dbReference type="GO" id="GO:0046872">
    <property type="term" value="F:metal ion binding"/>
    <property type="evidence" value="ECO:0007669"/>
    <property type="project" value="InterPro"/>
</dbReference>
<dbReference type="Proteomes" id="UP000593758">
    <property type="component" value="Chromosome"/>
</dbReference>
<dbReference type="SUPFAM" id="SSF56059">
    <property type="entry name" value="Glutathione synthetase ATP-binding domain-like"/>
    <property type="match status" value="1"/>
</dbReference>
<dbReference type="SUPFAM" id="SSF51735">
    <property type="entry name" value="NAD(P)-binding Rossmann-fold domains"/>
    <property type="match status" value="1"/>
</dbReference>
<dbReference type="PANTHER" id="PTHR43585:SF2">
    <property type="entry name" value="ATP-GRASP ENZYME FSQD"/>
    <property type="match status" value="1"/>
</dbReference>
<organism evidence="6 7">
    <name type="scientific">Ruania alkalisoli</name>
    <dbReference type="NCBI Taxonomy" id="2779775"/>
    <lineage>
        <taxon>Bacteria</taxon>
        <taxon>Bacillati</taxon>
        <taxon>Actinomycetota</taxon>
        <taxon>Actinomycetes</taxon>
        <taxon>Micrococcales</taxon>
        <taxon>Ruaniaceae</taxon>
        <taxon>Ruania</taxon>
    </lineage>
</organism>
<name>A0A7M1SW90_9MICO</name>
<keyword evidence="2 4" id="KW-0547">Nucleotide-binding</keyword>